<dbReference type="EMBL" id="CP114014">
    <property type="protein sequence ID" value="XAY06518.1"/>
    <property type="molecule type" value="Genomic_DNA"/>
</dbReference>
<dbReference type="GO" id="GO:0003677">
    <property type="term" value="F:DNA binding"/>
    <property type="evidence" value="ECO:0007669"/>
    <property type="project" value="InterPro"/>
</dbReference>
<gene>
    <name evidence="4" type="ORF">DSM112329_03389</name>
</gene>
<dbReference type="SMART" id="SM00421">
    <property type="entry name" value="HTH_LUXR"/>
    <property type="match status" value="1"/>
</dbReference>
<dbReference type="GO" id="GO:0005737">
    <property type="term" value="C:cytoplasm"/>
    <property type="evidence" value="ECO:0007669"/>
    <property type="project" value="TreeGrafter"/>
</dbReference>
<dbReference type="PANTHER" id="PTHR16305">
    <property type="entry name" value="TESTICULAR SOLUBLE ADENYLYL CYCLASE"/>
    <property type="match status" value="1"/>
</dbReference>
<dbReference type="KEGG" id="parq:DSM112329_03389"/>
<keyword evidence="1" id="KW-0547">Nucleotide-binding</keyword>
<dbReference type="SUPFAM" id="SSF46894">
    <property type="entry name" value="C-terminal effector domain of the bipartite response regulators"/>
    <property type="match status" value="1"/>
</dbReference>
<dbReference type="InterPro" id="IPR016032">
    <property type="entry name" value="Sig_transdc_resp-reg_C-effctor"/>
</dbReference>
<evidence type="ECO:0000256" key="2">
    <source>
        <dbReference type="ARBA" id="ARBA00022840"/>
    </source>
</evidence>
<dbReference type="PANTHER" id="PTHR16305:SF35">
    <property type="entry name" value="TRANSCRIPTIONAL ACTIVATOR DOMAIN"/>
    <property type="match status" value="1"/>
</dbReference>
<dbReference type="Pfam" id="PF13191">
    <property type="entry name" value="AAA_16"/>
    <property type="match status" value="1"/>
</dbReference>
<proteinExistence type="predicted"/>
<dbReference type="PROSITE" id="PS50043">
    <property type="entry name" value="HTH_LUXR_2"/>
    <property type="match status" value="1"/>
</dbReference>
<evidence type="ECO:0000313" key="4">
    <source>
        <dbReference type="EMBL" id="XAY06518.1"/>
    </source>
</evidence>
<dbReference type="InterPro" id="IPR011990">
    <property type="entry name" value="TPR-like_helical_dom_sf"/>
</dbReference>
<accession>A0AAU7AXT7</accession>
<dbReference type="AlphaFoldDB" id="A0AAU7AXT7"/>
<organism evidence="4">
    <name type="scientific">Paraconexibacter sp. AEG42_29</name>
    <dbReference type="NCBI Taxonomy" id="2997339"/>
    <lineage>
        <taxon>Bacteria</taxon>
        <taxon>Bacillati</taxon>
        <taxon>Actinomycetota</taxon>
        <taxon>Thermoleophilia</taxon>
        <taxon>Solirubrobacterales</taxon>
        <taxon>Paraconexibacteraceae</taxon>
        <taxon>Paraconexibacter</taxon>
    </lineage>
</organism>
<evidence type="ECO:0000256" key="1">
    <source>
        <dbReference type="ARBA" id="ARBA00022741"/>
    </source>
</evidence>
<dbReference type="PROSITE" id="PS00622">
    <property type="entry name" value="HTH_LUXR_1"/>
    <property type="match status" value="1"/>
</dbReference>
<dbReference type="Gene3D" id="1.25.40.10">
    <property type="entry name" value="Tetratricopeptide repeat domain"/>
    <property type="match status" value="1"/>
</dbReference>
<feature type="domain" description="HTH luxR-type" evidence="3">
    <location>
        <begin position="870"/>
        <end position="935"/>
    </location>
</feature>
<dbReference type="PRINTS" id="PR00038">
    <property type="entry name" value="HTHLUXR"/>
</dbReference>
<name>A0AAU7AXT7_9ACTN</name>
<reference evidence="4" key="1">
    <citation type="submission" date="2022-12" db="EMBL/GenBank/DDBJ databases">
        <title>Paraconexibacter alkalitolerans sp. nov. and Baekduia alba sp. nov., isolated from soil and emended description of the genera Paraconexibacter (Chun et al., 2020) and Baekduia (An et al., 2020).</title>
        <authorList>
            <person name="Vieira S."/>
            <person name="Huber K.J."/>
            <person name="Geppert A."/>
            <person name="Wolf J."/>
            <person name="Neumann-Schaal M."/>
            <person name="Muesken M."/>
            <person name="Overmann J."/>
        </authorList>
    </citation>
    <scope>NUCLEOTIDE SEQUENCE</scope>
    <source>
        <strain evidence="4">AEG42_29</strain>
    </source>
</reference>
<keyword evidence="2" id="KW-0067">ATP-binding</keyword>
<dbReference type="GO" id="GO:0005524">
    <property type="term" value="F:ATP binding"/>
    <property type="evidence" value="ECO:0007669"/>
    <property type="project" value="UniProtKB-KW"/>
</dbReference>
<dbReference type="Gene3D" id="1.10.10.10">
    <property type="entry name" value="Winged helix-like DNA-binding domain superfamily/Winged helix DNA-binding domain"/>
    <property type="match status" value="1"/>
</dbReference>
<dbReference type="InterPro" id="IPR000792">
    <property type="entry name" value="Tscrpt_reg_LuxR_C"/>
</dbReference>
<dbReference type="GO" id="GO:0006355">
    <property type="term" value="P:regulation of DNA-templated transcription"/>
    <property type="evidence" value="ECO:0007669"/>
    <property type="project" value="InterPro"/>
</dbReference>
<sequence>MTAGEPARSGRAKLRAMSHPLLERDGVLADAAEALRAARSGRGGTLVVTGDAGTGKTTILDAIRERAAGFVLVHVRAEEMETGLAFGVLERLLEGIDPGGSGVPLAPTGPVVERSVPYLSALERVRRRVADPLLITLDDVHWADADSLDAVAFLARRLAGLPLLIVTAQRPWPPAAAAAAAALASGGHARVLELEPLSPAACRVLLDDRAGAAVSEEAARRAWDRCQGNPLLTVHVGAALGRGEDPFADASADGAAPHRVLVARFAGLDPDALRVARTASLLGTSFQPAIVSDLAALPVATVDGAFEALHRAGLVGADGPGRLRFVHPLLRQALYEDLHPALRQRLHAAAFGDLVRRGRADEAAEHAIRADLSGDPEAATVLERVGRAALLAGALETGVQRLEAAARFLGDRAGTTLLLTLAEALCATGRAAEGAARCREVLAQEEIDWSTRVEALTLLGRCAYLMGEPDRGATELEHAVALAELHDPVAAIRPLLEQVVTTWMASGPGWALPLAVRARRLAIEAEPALREATDASWGGLAAETGDPEGITATVAIRRWVESPSRAAALPTADLVSPLSPIYPFAHCALYVERFDECTAALDLAAARLESVGAAGGSAAVSIFQGNVLLRRGHLQAALDAAQQAGRYADLTPMAVPVVAALRGLVLTWMGRFEEAAQARDAALAAAAGAWQLEVWAAFAHGLQALWAGDPAASDAFLQVERTLAGAGVREPSHTQYAAHAVAAHLLAGRREDADRVVAALTPLAVRHPARWPRFALALARARIDEHAGHAATALEGYEGALTALGDTDLPLQRAEALIAGGALQRREGMTVEARPQLAEALRIAEHHGARPLADQAGAELRLAGGRRRRSGDDRDRLTVAELRVARAAAGGASNAEIAASLHLSANTVATHLRRVYAKLEIPGRRMLRAADLDDR</sequence>
<dbReference type="InterPro" id="IPR036388">
    <property type="entry name" value="WH-like_DNA-bd_sf"/>
</dbReference>
<dbReference type="InterPro" id="IPR027417">
    <property type="entry name" value="P-loop_NTPase"/>
</dbReference>
<dbReference type="SUPFAM" id="SSF52540">
    <property type="entry name" value="P-loop containing nucleoside triphosphate hydrolases"/>
    <property type="match status" value="1"/>
</dbReference>
<dbReference type="InterPro" id="IPR041664">
    <property type="entry name" value="AAA_16"/>
</dbReference>
<dbReference type="SUPFAM" id="SSF48452">
    <property type="entry name" value="TPR-like"/>
    <property type="match status" value="1"/>
</dbReference>
<evidence type="ECO:0000259" key="3">
    <source>
        <dbReference type="PROSITE" id="PS50043"/>
    </source>
</evidence>
<protein>
    <recommendedName>
        <fullName evidence="3">HTH luxR-type domain-containing protein</fullName>
    </recommendedName>
</protein>
<dbReference type="GO" id="GO:0004016">
    <property type="term" value="F:adenylate cyclase activity"/>
    <property type="evidence" value="ECO:0007669"/>
    <property type="project" value="TreeGrafter"/>
</dbReference>
<dbReference type="Pfam" id="PF00196">
    <property type="entry name" value="GerE"/>
    <property type="match status" value="1"/>
</dbReference>